<organism evidence="1 2">
    <name type="scientific">Streptomyces scopuliridis</name>
    <dbReference type="NCBI Taxonomy" id="452529"/>
    <lineage>
        <taxon>Bacteria</taxon>
        <taxon>Bacillati</taxon>
        <taxon>Actinomycetota</taxon>
        <taxon>Actinomycetes</taxon>
        <taxon>Kitasatosporales</taxon>
        <taxon>Streptomycetaceae</taxon>
        <taxon>Streptomyces</taxon>
    </lineage>
</organism>
<dbReference type="Proteomes" id="UP001348369">
    <property type="component" value="Chromosome"/>
</dbReference>
<sequence length="333" mass="37122">MREISLTEEASLECSDLLDTLHKQFATADDPGFLRRAGHYGSRLPAELLDAIDEMRYAESVATLVVRNGPVGGADCPTPGHWKERNRDATIRQDFWLALTVSQLGDPIGWSSLQDGQIYNDILPIQGQEDQQTGHGSDADLELHIEDCFSDERCDALALLCLRNHDKVPNTIVTGTDLDFSELDLDVLFSPRFLIKPDSEHVRRADNASETGGLTRPLLFGSRESPYLRVDVPYTEALPGDTRAAEALDALSAQLAQRAATVCLAEGDLLLIDNHRALHGRRTFRARYDGTDRWMRKLTVVRDLRRSRAMRGGPEDRVINPFREPSPRATAAH</sequence>
<proteinExistence type="predicted"/>
<name>A0ACD4ZBC2_9ACTN</name>
<dbReference type="EMBL" id="CP109109">
    <property type="protein sequence ID" value="WSB95615.1"/>
    <property type="molecule type" value="Genomic_DNA"/>
</dbReference>
<evidence type="ECO:0000313" key="2">
    <source>
        <dbReference type="Proteomes" id="UP001348369"/>
    </source>
</evidence>
<reference evidence="1" key="1">
    <citation type="submission" date="2022-10" db="EMBL/GenBank/DDBJ databases">
        <title>The complete genomes of actinobacterial strains from the NBC collection.</title>
        <authorList>
            <person name="Joergensen T.S."/>
            <person name="Alvarez Arevalo M."/>
            <person name="Sterndorff E.B."/>
            <person name="Faurdal D."/>
            <person name="Vuksanovic O."/>
            <person name="Mourched A.-S."/>
            <person name="Charusanti P."/>
            <person name="Shaw S."/>
            <person name="Blin K."/>
            <person name="Weber T."/>
        </authorList>
    </citation>
    <scope>NUCLEOTIDE SEQUENCE</scope>
    <source>
        <strain evidence="1">NBC 01771</strain>
    </source>
</reference>
<keyword evidence="1" id="KW-0223">Dioxygenase</keyword>
<accession>A0ACD4ZBC2</accession>
<protein>
    <submittedName>
        <fullName evidence="1">TauD/TfdA family dioxygenase</fullName>
    </submittedName>
</protein>
<evidence type="ECO:0000313" key="1">
    <source>
        <dbReference type="EMBL" id="WSB95615.1"/>
    </source>
</evidence>
<keyword evidence="1" id="KW-0560">Oxidoreductase</keyword>
<gene>
    <name evidence="1" type="ORF">OG835_00210</name>
</gene>
<keyword evidence="2" id="KW-1185">Reference proteome</keyword>